<dbReference type="Pfam" id="PF14223">
    <property type="entry name" value="Retrotran_gag_2"/>
    <property type="match status" value="1"/>
</dbReference>
<evidence type="ECO:0000259" key="2">
    <source>
        <dbReference type="Pfam" id="PF13961"/>
    </source>
</evidence>
<dbReference type="PANTHER" id="PTHR35317">
    <property type="entry name" value="OS04G0629600 PROTEIN"/>
    <property type="match status" value="1"/>
</dbReference>
<gene>
    <name evidence="3" type="ORF">RJ640_022728</name>
</gene>
<dbReference type="EMBL" id="JAVXUO010002657">
    <property type="protein sequence ID" value="KAK2970749.1"/>
    <property type="molecule type" value="Genomic_DNA"/>
</dbReference>
<sequence length="204" mass="23635">MVPFQIPQFTKDNYENWCIHMKAILGSQNVWIHQSLDDAILQNIANATTFKSAWEILQTSHGGVEKVKKVHLHTLRGEFEALRMKESKLVSDYFSRVLVIVNQMKRNGDDLNDARVMEKKILRSLYPKFDYIIVAIEESKNVDSIAIEESNNVDSMTVDELMGLLQAHVERLNKKKEEPLEHMLQTKLSLKEKERKQEGAQKVQ</sequence>
<evidence type="ECO:0000256" key="1">
    <source>
        <dbReference type="SAM" id="MobiDB-lite"/>
    </source>
</evidence>
<dbReference type="PANTHER" id="PTHR35317:SF28">
    <property type="entry name" value="ZINC FINGER, CCHC-TYPE, RIBONUCLEASE H-LIKE DOMAIN, GAG-PRE-INTEGRASE DOMAIN PROTEIN-RELATED"/>
    <property type="match status" value="1"/>
</dbReference>
<feature type="domain" description="DUF4219" evidence="2">
    <location>
        <begin position="9"/>
        <end position="31"/>
    </location>
</feature>
<dbReference type="AlphaFoldDB" id="A0AA88QSI7"/>
<name>A0AA88QSI7_9ASTE</name>
<evidence type="ECO:0000313" key="4">
    <source>
        <dbReference type="Proteomes" id="UP001187471"/>
    </source>
</evidence>
<accession>A0AA88QSI7</accession>
<dbReference type="InterPro" id="IPR025314">
    <property type="entry name" value="DUF4219"/>
</dbReference>
<reference evidence="3" key="1">
    <citation type="submission" date="2022-12" db="EMBL/GenBank/DDBJ databases">
        <title>Draft genome assemblies for two species of Escallonia (Escalloniales).</title>
        <authorList>
            <person name="Chanderbali A."/>
            <person name="Dervinis C."/>
            <person name="Anghel I."/>
            <person name="Soltis D."/>
            <person name="Soltis P."/>
            <person name="Zapata F."/>
        </authorList>
    </citation>
    <scope>NUCLEOTIDE SEQUENCE</scope>
    <source>
        <strain evidence="3">UCBG92.1500</strain>
        <tissue evidence="3">Leaf</tissue>
    </source>
</reference>
<proteinExistence type="predicted"/>
<keyword evidence="4" id="KW-1185">Reference proteome</keyword>
<dbReference type="Proteomes" id="UP001187471">
    <property type="component" value="Unassembled WGS sequence"/>
</dbReference>
<dbReference type="Pfam" id="PF13961">
    <property type="entry name" value="DUF4219"/>
    <property type="match status" value="1"/>
</dbReference>
<comment type="caution">
    <text evidence="3">The sequence shown here is derived from an EMBL/GenBank/DDBJ whole genome shotgun (WGS) entry which is preliminary data.</text>
</comment>
<organism evidence="3 4">
    <name type="scientific">Escallonia rubra</name>
    <dbReference type="NCBI Taxonomy" id="112253"/>
    <lineage>
        <taxon>Eukaryota</taxon>
        <taxon>Viridiplantae</taxon>
        <taxon>Streptophyta</taxon>
        <taxon>Embryophyta</taxon>
        <taxon>Tracheophyta</taxon>
        <taxon>Spermatophyta</taxon>
        <taxon>Magnoliopsida</taxon>
        <taxon>eudicotyledons</taxon>
        <taxon>Gunneridae</taxon>
        <taxon>Pentapetalae</taxon>
        <taxon>asterids</taxon>
        <taxon>campanulids</taxon>
        <taxon>Escalloniales</taxon>
        <taxon>Escalloniaceae</taxon>
        <taxon>Escallonia</taxon>
    </lineage>
</organism>
<evidence type="ECO:0000313" key="3">
    <source>
        <dbReference type="EMBL" id="KAK2970749.1"/>
    </source>
</evidence>
<protein>
    <recommendedName>
        <fullName evidence="2">DUF4219 domain-containing protein</fullName>
    </recommendedName>
</protein>
<feature type="compositionally biased region" description="Basic and acidic residues" evidence="1">
    <location>
        <begin position="189"/>
        <end position="204"/>
    </location>
</feature>
<feature type="region of interest" description="Disordered" evidence="1">
    <location>
        <begin position="178"/>
        <end position="204"/>
    </location>
</feature>